<sequence length="151" mass="16592">MLVKTISQGSNYTAINIGKLCDLAKHELKGPDGKVICKGKVFLCQPAKMTGSEISFTAIPPGGTTPFFHLHHKHEEVYLFISGSGECQIDSKVFPIEEGSVVRVGTEASRGLKNTGKDPLVYLCVQTMEKSYKGNIPNEYEITQTEPKFIK</sequence>
<keyword evidence="4" id="KW-1185">Reference proteome</keyword>
<gene>
    <name evidence="3" type="ORF">M9Y10_036820</name>
</gene>
<accession>A0ABR2GUX7</accession>
<evidence type="ECO:0000259" key="2">
    <source>
        <dbReference type="Pfam" id="PF07883"/>
    </source>
</evidence>
<dbReference type="InterPro" id="IPR014710">
    <property type="entry name" value="RmlC-like_jellyroll"/>
</dbReference>
<evidence type="ECO:0000313" key="3">
    <source>
        <dbReference type="EMBL" id="KAK8837387.1"/>
    </source>
</evidence>
<reference evidence="3 4" key="1">
    <citation type="submission" date="2024-04" db="EMBL/GenBank/DDBJ databases">
        <title>Tritrichomonas musculus Genome.</title>
        <authorList>
            <person name="Alves-Ferreira E."/>
            <person name="Grigg M."/>
            <person name="Lorenzi H."/>
            <person name="Galac M."/>
        </authorList>
    </citation>
    <scope>NUCLEOTIDE SEQUENCE [LARGE SCALE GENOMIC DNA]</scope>
    <source>
        <strain evidence="3 4">EAF2021</strain>
    </source>
</reference>
<protein>
    <recommendedName>
        <fullName evidence="2">Cupin type-2 domain-containing protein</fullName>
    </recommendedName>
</protein>
<organism evidence="3 4">
    <name type="scientific">Tritrichomonas musculus</name>
    <dbReference type="NCBI Taxonomy" id="1915356"/>
    <lineage>
        <taxon>Eukaryota</taxon>
        <taxon>Metamonada</taxon>
        <taxon>Parabasalia</taxon>
        <taxon>Tritrichomonadida</taxon>
        <taxon>Tritrichomonadidae</taxon>
        <taxon>Tritrichomonas</taxon>
    </lineage>
</organism>
<comment type="caution">
    <text evidence="3">The sequence shown here is derived from an EMBL/GenBank/DDBJ whole genome shotgun (WGS) entry which is preliminary data.</text>
</comment>
<dbReference type="SUPFAM" id="SSF51182">
    <property type="entry name" value="RmlC-like cupins"/>
    <property type="match status" value="1"/>
</dbReference>
<dbReference type="InterPro" id="IPR051610">
    <property type="entry name" value="GPI/OXD"/>
</dbReference>
<proteinExistence type="predicted"/>
<dbReference type="EMBL" id="JAPFFF010000060">
    <property type="protein sequence ID" value="KAK8837387.1"/>
    <property type="molecule type" value="Genomic_DNA"/>
</dbReference>
<dbReference type="InterPro" id="IPR011051">
    <property type="entry name" value="RmlC_Cupin_sf"/>
</dbReference>
<dbReference type="PANTHER" id="PTHR35848:SF6">
    <property type="entry name" value="CUPIN TYPE-2 DOMAIN-CONTAINING PROTEIN"/>
    <property type="match status" value="1"/>
</dbReference>
<dbReference type="Proteomes" id="UP001470230">
    <property type="component" value="Unassembled WGS sequence"/>
</dbReference>
<dbReference type="Gene3D" id="2.60.120.10">
    <property type="entry name" value="Jelly Rolls"/>
    <property type="match status" value="1"/>
</dbReference>
<evidence type="ECO:0000256" key="1">
    <source>
        <dbReference type="ARBA" id="ARBA00022723"/>
    </source>
</evidence>
<dbReference type="PANTHER" id="PTHR35848">
    <property type="entry name" value="OXALATE-BINDING PROTEIN"/>
    <property type="match status" value="1"/>
</dbReference>
<dbReference type="InterPro" id="IPR013096">
    <property type="entry name" value="Cupin_2"/>
</dbReference>
<feature type="domain" description="Cupin type-2" evidence="2">
    <location>
        <begin position="57"/>
        <end position="125"/>
    </location>
</feature>
<keyword evidence="1" id="KW-0479">Metal-binding</keyword>
<name>A0ABR2GUX7_9EUKA</name>
<dbReference type="Pfam" id="PF07883">
    <property type="entry name" value="Cupin_2"/>
    <property type="match status" value="1"/>
</dbReference>
<evidence type="ECO:0000313" key="4">
    <source>
        <dbReference type="Proteomes" id="UP001470230"/>
    </source>
</evidence>